<dbReference type="InterPro" id="IPR023631">
    <property type="entry name" value="Amidase_dom"/>
</dbReference>
<dbReference type="Gene3D" id="1.20.58.1700">
    <property type="match status" value="1"/>
</dbReference>
<dbReference type="InterPro" id="IPR000120">
    <property type="entry name" value="Amidase"/>
</dbReference>
<feature type="domain" description="Amidase" evidence="1">
    <location>
        <begin position="13"/>
        <end position="419"/>
    </location>
</feature>
<evidence type="ECO:0000259" key="1">
    <source>
        <dbReference type="Pfam" id="PF01425"/>
    </source>
</evidence>
<evidence type="ECO:0000313" key="3">
    <source>
        <dbReference type="EMBL" id="MDP9889387.1"/>
    </source>
</evidence>
<feature type="domain" description="Allophanate hydrolase C-terminal" evidence="2">
    <location>
        <begin position="474"/>
        <end position="590"/>
    </location>
</feature>
<dbReference type="GO" id="GO:0004039">
    <property type="term" value="F:allophanate hydrolase activity"/>
    <property type="evidence" value="ECO:0007669"/>
    <property type="project" value="UniProtKB-EC"/>
</dbReference>
<dbReference type="EC" id="3.5.1.54" evidence="3"/>
<proteinExistence type="predicted"/>
<sequence>MSTTSTGNATRRVKAALAAIDAVDRPEIWITLRGADDLLAEAAAIDAAVAGGADLPLAGLLLAVKNNVDVAGIPTTAACPAFAYVPNKDAEAVARLRAAGALVLGATNLDQFATGLVGTRSPYGAVRDSRRPDHISGGSSSGSAVAVALGLVDIAIGTDTAGSGRVPAGLQGIVGIKATLNVVSTAGVVPACRSWDAVTIFARHLDTAELAMGVMAGNSRAWPADVRLAAPSTPRVAYPTTLPALPPAWAAEFGRQVDRLTASGVEAAPIEFDDFLQAARLLYDGGLVAERHAAVGGFLAAYDAGAESQAGIDPTVGRIIRAAGTVPAHRYVADTARLEELKAQAMARLEGFDALLVPTAPFHPTLAEVAGDPVGVNSVLGTYTNFCNLFDLCAVAVPAGEVDGAQFGLTVVGRTFDDALAADIARRIEATPAPPALFAAAAVPGGAGPEATAAAGQPSSSIPWPLAAGAGAVPLVVVGAHRKGQPLAPQLEELGAFWDGPVRTAPRYRMVALDTVPPKPGVYRSDDGAELVGERWLLSPAALGTFLAALPEPMLLGSVELADGSTAVGFACDAVAARHGEDITAWGDWLADRSVAPNPRTVWRGLGEVALAGFSRGERG</sequence>
<evidence type="ECO:0000259" key="2">
    <source>
        <dbReference type="Pfam" id="PF21986"/>
    </source>
</evidence>
<dbReference type="InterPro" id="IPR053844">
    <property type="entry name" value="AH_C"/>
</dbReference>
<dbReference type="NCBIfam" id="NF006043">
    <property type="entry name" value="PRK08186.1"/>
    <property type="match status" value="1"/>
</dbReference>
<dbReference type="RefSeq" id="WP_307309550.1">
    <property type="nucleotide sequence ID" value="NZ_JAUSRE010000016.1"/>
</dbReference>
<dbReference type="InterPro" id="IPR014085">
    <property type="entry name" value="Allophanate_hydrolase"/>
</dbReference>
<accession>A0ABT9RVX4</accession>
<dbReference type="InterPro" id="IPR036928">
    <property type="entry name" value="AS_sf"/>
</dbReference>
<keyword evidence="3" id="KW-0378">Hydrolase</keyword>
<dbReference type="Gene3D" id="3.10.490.10">
    <property type="entry name" value="Gamma-glutamyl cyclotransferase-like"/>
    <property type="match status" value="1"/>
</dbReference>
<dbReference type="Proteomes" id="UP001226577">
    <property type="component" value="Unassembled WGS sequence"/>
</dbReference>
<dbReference type="Pfam" id="PF21986">
    <property type="entry name" value="AH_C"/>
    <property type="match status" value="1"/>
</dbReference>
<protein>
    <submittedName>
        <fullName evidence="3">Allophanate hydrolase</fullName>
        <ecNumber evidence="3">3.5.1.54</ecNumber>
    </submittedName>
</protein>
<name>A0ABT9RVX4_9MICC</name>
<dbReference type="PANTHER" id="PTHR11895:SF169">
    <property type="entry name" value="GLUTAMYL-TRNA(GLN) AMIDOTRANSFERASE"/>
    <property type="match status" value="1"/>
</dbReference>
<keyword evidence="4" id="KW-1185">Reference proteome</keyword>
<dbReference type="PANTHER" id="PTHR11895">
    <property type="entry name" value="TRANSAMIDASE"/>
    <property type="match status" value="1"/>
</dbReference>
<dbReference type="Gene3D" id="3.90.1300.10">
    <property type="entry name" value="Amidase signature (AS) domain"/>
    <property type="match status" value="1"/>
</dbReference>
<dbReference type="EMBL" id="JAUSRE010000016">
    <property type="protein sequence ID" value="MDP9889387.1"/>
    <property type="molecule type" value="Genomic_DNA"/>
</dbReference>
<organism evidence="3 4">
    <name type="scientific">Pseudarthrobacter enclensis</name>
    <dbReference type="NCBI Taxonomy" id="993070"/>
    <lineage>
        <taxon>Bacteria</taxon>
        <taxon>Bacillati</taxon>
        <taxon>Actinomycetota</taxon>
        <taxon>Actinomycetes</taxon>
        <taxon>Micrococcales</taxon>
        <taxon>Micrococcaceae</taxon>
        <taxon>Pseudarthrobacter</taxon>
    </lineage>
</organism>
<dbReference type="NCBIfam" id="TIGR02713">
    <property type="entry name" value="allophanate_hyd"/>
    <property type="match status" value="1"/>
</dbReference>
<comment type="caution">
    <text evidence="3">The sequence shown here is derived from an EMBL/GenBank/DDBJ whole genome shotgun (WGS) entry which is preliminary data.</text>
</comment>
<gene>
    <name evidence="3" type="ORF">J2X98_002997</name>
</gene>
<dbReference type="Pfam" id="PF01425">
    <property type="entry name" value="Amidase"/>
    <property type="match status" value="1"/>
</dbReference>
<dbReference type="SUPFAM" id="SSF75304">
    <property type="entry name" value="Amidase signature (AS) enzymes"/>
    <property type="match status" value="1"/>
</dbReference>
<reference evidence="3 4" key="1">
    <citation type="submission" date="2023-07" db="EMBL/GenBank/DDBJ databases">
        <title>Sorghum-associated microbial communities from plants grown in Nebraska, USA.</title>
        <authorList>
            <person name="Schachtman D."/>
        </authorList>
    </citation>
    <scope>NUCLEOTIDE SEQUENCE [LARGE SCALE GENOMIC DNA]</scope>
    <source>
        <strain evidence="3 4">CC222</strain>
    </source>
</reference>
<evidence type="ECO:0000313" key="4">
    <source>
        <dbReference type="Proteomes" id="UP001226577"/>
    </source>
</evidence>